<proteinExistence type="inferred from homology"/>
<comment type="caution">
    <text evidence="5">The sequence shown here is derived from an EMBL/GenBank/DDBJ whole genome shotgun (WGS) entry which is preliminary data.</text>
</comment>
<feature type="domain" description="Phosphotyrosine protein phosphatase I" evidence="4">
    <location>
        <begin position="2"/>
        <end position="141"/>
    </location>
</feature>
<organism evidence="5 6">
    <name type="scientific">Tritrichomonas musculus</name>
    <dbReference type="NCBI Taxonomy" id="1915356"/>
    <lineage>
        <taxon>Eukaryota</taxon>
        <taxon>Metamonada</taxon>
        <taxon>Parabasalia</taxon>
        <taxon>Tritrichomonadida</taxon>
        <taxon>Tritrichomonadidae</taxon>
        <taxon>Tritrichomonas</taxon>
    </lineage>
</organism>
<reference evidence="5 6" key="1">
    <citation type="submission" date="2024-04" db="EMBL/GenBank/DDBJ databases">
        <title>Tritrichomonas musculus Genome.</title>
        <authorList>
            <person name="Alves-Ferreira E."/>
            <person name="Grigg M."/>
            <person name="Lorenzi H."/>
            <person name="Galac M."/>
        </authorList>
    </citation>
    <scope>NUCLEOTIDE SEQUENCE [LARGE SCALE GENOMIC DNA]</scope>
    <source>
        <strain evidence="5 6">EAF2021</strain>
    </source>
</reference>
<evidence type="ECO:0000256" key="1">
    <source>
        <dbReference type="ARBA" id="ARBA00011063"/>
    </source>
</evidence>
<sequence length="145" mass="16437">MKNVLFVCFGNICRSPACEGIANYLYKDKANFDSAGTSNWNIGSFPDPRSVFVCQNHGIDIKNHKARQIASSDWMKYDLIVALDKEVLYTLDNYQASNSKAKLVLFDEQKGGVVDPWEGDQSDFNNMYDQIEKAMPEFLKAHNIV</sequence>
<gene>
    <name evidence="5" type="ORF">M9Y10_020776</name>
</gene>
<evidence type="ECO:0000313" key="6">
    <source>
        <dbReference type="Proteomes" id="UP001470230"/>
    </source>
</evidence>
<accession>A0ABR2HEM1</accession>
<evidence type="ECO:0000256" key="3">
    <source>
        <dbReference type="ARBA" id="ARBA00022912"/>
    </source>
</evidence>
<dbReference type="SUPFAM" id="SSF52788">
    <property type="entry name" value="Phosphotyrosine protein phosphatases I"/>
    <property type="match status" value="1"/>
</dbReference>
<keyword evidence="3" id="KW-0904">Protein phosphatase</keyword>
<evidence type="ECO:0000259" key="4">
    <source>
        <dbReference type="SMART" id="SM00226"/>
    </source>
</evidence>
<evidence type="ECO:0000313" key="5">
    <source>
        <dbReference type="EMBL" id="KAK8845851.1"/>
    </source>
</evidence>
<keyword evidence="2" id="KW-0378">Hydrolase</keyword>
<dbReference type="EMBL" id="JAPFFF010000030">
    <property type="protein sequence ID" value="KAK8845851.1"/>
    <property type="molecule type" value="Genomic_DNA"/>
</dbReference>
<dbReference type="PANTHER" id="PTHR11717">
    <property type="entry name" value="LOW MOLECULAR WEIGHT PROTEIN TYROSINE PHOSPHATASE"/>
    <property type="match status" value="1"/>
</dbReference>
<dbReference type="InterPro" id="IPR017867">
    <property type="entry name" value="Tyr_phospatase_low_mol_wt"/>
</dbReference>
<dbReference type="Proteomes" id="UP001470230">
    <property type="component" value="Unassembled WGS sequence"/>
</dbReference>
<dbReference type="Pfam" id="PF01451">
    <property type="entry name" value="LMWPc"/>
    <property type="match status" value="1"/>
</dbReference>
<dbReference type="PRINTS" id="PR00719">
    <property type="entry name" value="LMWPTPASE"/>
</dbReference>
<evidence type="ECO:0000256" key="2">
    <source>
        <dbReference type="ARBA" id="ARBA00022801"/>
    </source>
</evidence>
<dbReference type="CDD" id="cd16343">
    <property type="entry name" value="LMWPTP"/>
    <property type="match status" value="1"/>
</dbReference>
<name>A0ABR2HEM1_9EUKA</name>
<dbReference type="InterPro" id="IPR050438">
    <property type="entry name" value="LMW_PTPase"/>
</dbReference>
<dbReference type="InterPro" id="IPR023485">
    <property type="entry name" value="Ptyr_pPase"/>
</dbReference>
<dbReference type="InterPro" id="IPR036196">
    <property type="entry name" value="Ptyr_pPase_sf"/>
</dbReference>
<comment type="similarity">
    <text evidence="1">Belongs to the low molecular weight phosphotyrosine protein phosphatase family.</text>
</comment>
<keyword evidence="6" id="KW-1185">Reference proteome</keyword>
<dbReference type="SMART" id="SM00226">
    <property type="entry name" value="LMWPc"/>
    <property type="match status" value="1"/>
</dbReference>
<dbReference type="Gene3D" id="3.40.50.2300">
    <property type="match status" value="1"/>
</dbReference>
<dbReference type="PANTHER" id="PTHR11717:SF7">
    <property type="entry name" value="LOW MOLECULAR WEIGHT PHOSPHOTYROSINE PROTEIN PHOSPHATASE"/>
    <property type="match status" value="1"/>
</dbReference>
<protein>
    <submittedName>
        <fullName evidence="5">Low molecular weight phosphotyrosine protein phosphatase</fullName>
    </submittedName>
</protein>